<accession>A0A7X3KVD8</accession>
<evidence type="ECO:0000313" key="1">
    <source>
        <dbReference type="EMBL" id="MWK56898.1"/>
    </source>
</evidence>
<dbReference type="AlphaFoldDB" id="A0A7X3KVD8"/>
<evidence type="ECO:0000313" key="2">
    <source>
        <dbReference type="Proteomes" id="UP000461288"/>
    </source>
</evidence>
<protein>
    <submittedName>
        <fullName evidence="1">Uncharacterized protein</fullName>
    </submittedName>
</protein>
<reference evidence="1 2" key="1">
    <citation type="submission" date="2019-12" db="EMBL/GenBank/DDBJ databases">
        <title>Draft genome sequence of Pseudomonas otitidis recovered from a chicken carcass.</title>
        <authorList>
            <person name="Vieira T.R."/>
            <person name="Oliviera E.F.C."/>
            <person name="Silva N.M.V."/>
            <person name="Sambrano G.E."/>
            <person name="Cibulski S.P."/>
            <person name="Cardoso M.R.I."/>
        </authorList>
    </citation>
    <scope>NUCLEOTIDE SEQUENCE [LARGE SCALE GENOMIC DNA]</scope>
    <source>
        <strain evidence="1 2">25_K</strain>
    </source>
</reference>
<name>A0A7X3KVD8_9GAMM</name>
<dbReference type="EMBL" id="WTFN01000027">
    <property type="protein sequence ID" value="MWK56898.1"/>
    <property type="molecule type" value="Genomic_DNA"/>
</dbReference>
<dbReference type="RefSeq" id="WP_160481023.1">
    <property type="nucleotide sequence ID" value="NZ_WTFN01000027.1"/>
</dbReference>
<proteinExistence type="predicted"/>
<dbReference type="Proteomes" id="UP000461288">
    <property type="component" value="Unassembled WGS sequence"/>
</dbReference>
<sequence>MPELVRVDDWSEGMNNLAQVDRIPPKQVRDLLNLDPVGGGGLQQRAGQRKVADLAGAHGAVPYRDGLLVAAGGNLLQYSATTNELRTIGAAPATGGLCGAELNGDAFLCSAIDMLRVRGDQVGPWGLPEIMPRVVLSSGNLPAGIYRVAVTALDRFGAESGAAPLLVTLEAPGSIDLLWTAPVGATSCRIYASVANGETLYLQSSSHTDGFSLTSVTDSSARLTTTNLVQPPVATHVTAYKGRLVLVVGSALWITEPFAPHLVNPAFGFVQYGAAIDMVAANDAGIFIAAGQRTYLLMAPGTEDASQRDIFGFGAVRGSGVTLPGGQAAWMTQYGMAIAQVDGTVSLPQQQRYAPSLAAYATAGVVDNNGLQMLVTTMKGAVAPNTLGVEDSFDMEIE</sequence>
<organism evidence="1 2">
    <name type="scientific">Metapseudomonas otitidis</name>
    <dbReference type="NCBI Taxonomy" id="319939"/>
    <lineage>
        <taxon>Bacteria</taxon>
        <taxon>Pseudomonadati</taxon>
        <taxon>Pseudomonadota</taxon>
        <taxon>Gammaproteobacteria</taxon>
        <taxon>Pseudomonadales</taxon>
        <taxon>Pseudomonadaceae</taxon>
        <taxon>Metapseudomonas</taxon>
    </lineage>
</organism>
<comment type="caution">
    <text evidence="1">The sequence shown here is derived from an EMBL/GenBank/DDBJ whole genome shotgun (WGS) entry which is preliminary data.</text>
</comment>
<gene>
    <name evidence="1" type="ORF">GO594_13000</name>
</gene>